<dbReference type="InterPro" id="IPR012292">
    <property type="entry name" value="Globin/Proto"/>
</dbReference>
<dbReference type="GO" id="GO:0031297">
    <property type="term" value="P:replication fork processing"/>
    <property type="evidence" value="ECO:0007669"/>
    <property type="project" value="TreeGrafter"/>
</dbReference>
<gene>
    <name evidence="3" type="ORF">DSTB1V02_LOCUS3282</name>
</gene>
<dbReference type="SUPFAM" id="SSF46458">
    <property type="entry name" value="Globin-like"/>
    <property type="match status" value="1"/>
</dbReference>
<accession>A0A7R9A078</accession>
<evidence type="ECO:0000259" key="2">
    <source>
        <dbReference type="PROSITE" id="PS01033"/>
    </source>
</evidence>
<keyword evidence="1" id="KW-0408">Iron</keyword>
<protein>
    <recommendedName>
        <fullName evidence="2">Globin domain-containing protein</fullName>
    </recommendedName>
</protein>
<dbReference type="GO" id="GO:0015074">
    <property type="term" value="P:DNA integration"/>
    <property type="evidence" value="ECO:0007669"/>
    <property type="project" value="TreeGrafter"/>
</dbReference>
<dbReference type="EMBL" id="LR899933">
    <property type="protein sequence ID" value="CAD7243358.1"/>
    <property type="molecule type" value="Genomic_DNA"/>
</dbReference>
<dbReference type="PANTHER" id="PTHR46060">
    <property type="entry name" value="MARINER MOS1 TRANSPOSASE-LIKE PROTEIN"/>
    <property type="match status" value="1"/>
</dbReference>
<dbReference type="PANTHER" id="PTHR46060:SF2">
    <property type="entry name" value="HISTONE-LYSINE N-METHYLTRANSFERASE SETMAR"/>
    <property type="match status" value="1"/>
</dbReference>
<dbReference type="GO" id="GO:0005344">
    <property type="term" value="F:oxygen carrier activity"/>
    <property type="evidence" value="ECO:0007669"/>
    <property type="project" value="UniProtKB-KW"/>
</dbReference>
<dbReference type="InterPro" id="IPR009050">
    <property type="entry name" value="Globin-like_sf"/>
</dbReference>
<dbReference type="InterPro" id="IPR052709">
    <property type="entry name" value="Transposase-MT_Hybrid"/>
</dbReference>
<feature type="domain" description="Globin" evidence="2">
    <location>
        <begin position="165"/>
        <end position="314"/>
    </location>
</feature>
<dbReference type="Pfam" id="PF00042">
    <property type="entry name" value="Globin"/>
    <property type="match status" value="1"/>
</dbReference>
<dbReference type="GO" id="GO:0000793">
    <property type="term" value="C:condensed chromosome"/>
    <property type="evidence" value="ECO:0007669"/>
    <property type="project" value="TreeGrafter"/>
</dbReference>
<dbReference type="GO" id="GO:0003697">
    <property type="term" value="F:single-stranded DNA binding"/>
    <property type="evidence" value="ECO:0007669"/>
    <property type="project" value="TreeGrafter"/>
</dbReference>
<dbReference type="GO" id="GO:0044547">
    <property type="term" value="F:DNA topoisomerase binding"/>
    <property type="evidence" value="ECO:0007669"/>
    <property type="project" value="TreeGrafter"/>
</dbReference>
<dbReference type="GO" id="GO:0006303">
    <property type="term" value="P:double-strand break repair via nonhomologous end joining"/>
    <property type="evidence" value="ECO:0007669"/>
    <property type="project" value="TreeGrafter"/>
</dbReference>
<dbReference type="GO" id="GO:0020037">
    <property type="term" value="F:heme binding"/>
    <property type="evidence" value="ECO:0007669"/>
    <property type="project" value="InterPro"/>
</dbReference>
<dbReference type="GO" id="GO:0046975">
    <property type="term" value="F:histone H3K36 methyltransferase activity"/>
    <property type="evidence" value="ECO:0007669"/>
    <property type="project" value="TreeGrafter"/>
</dbReference>
<reference evidence="3" key="1">
    <citation type="submission" date="2020-11" db="EMBL/GenBank/DDBJ databases">
        <authorList>
            <person name="Tran Van P."/>
        </authorList>
    </citation>
    <scope>NUCLEOTIDE SEQUENCE</scope>
</reference>
<dbReference type="OrthoDB" id="616263at2759"/>
<dbReference type="GO" id="GO:0044774">
    <property type="term" value="P:mitotic DNA integrity checkpoint signaling"/>
    <property type="evidence" value="ECO:0007669"/>
    <property type="project" value="TreeGrafter"/>
</dbReference>
<dbReference type="InterPro" id="IPR000971">
    <property type="entry name" value="Globin"/>
</dbReference>
<keyword evidence="1" id="KW-0479">Metal-binding</keyword>
<dbReference type="GO" id="GO:0005634">
    <property type="term" value="C:nucleus"/>
    <property type="evidence" value="ECO:0007669"/>
    <property type="project" value="TreeGrafter"/>
</dbReference>
<proteinExistence type="inferred from homology"/>
<comment type="similarity">
    <text evidence="1">Belongs to the globin family.</text>
</comment>
<dbReference type="GO" id="GO:0000729">
    <property type="term" value="P:DNA double-strand break processing"/>
    <property type="evidence" value="ECO:0007669"/>
    <property type="project" value="TreeGrafter"/>
</dbReference>
<dbReference type="Gene3D" id="1.10.490.10">
    <property type="entry name" value="Globins"/>
    <property type="match status" value="1"/>
</dbReference>
<evidence type="ECO:0000256" key="1">
    <source>
        <dbReference type="RuleBase" id="RU000356"/>
    </source>
</evidence>
<dbReference type="EMBL" id="CAJPEV010000416">
    <property type="protein sequence ID" value="CAG0885047.1"/>
    <property type="molecule type" value="Genomic_DNA"/>
</dbReference>
<keyword evidence="1" id="KW-0561">Oxygen transport</keyword>
<name>A0A7R9A078_9CRUS</name>
<dbReference type="Gene3D" id="1.10.10.1450">
    <property type="match status" value="1"/>
</dbReference>
<keyword evidence="1" id="KW-0349">Heme</keyword>
<dbReference type="GO" id="GO:0003690">
    <property type="term" value="F:double-stranded DNA binding"/>
    <property type="evidence" value="ECO:0007669"/>
    <property type="project" value="TreeGrafter"/>
</dbReference>
<organism evidence="3">
    <name type="scientific">Darwinula stevensoni</name>
    <dbReference type="NCBI Taxonomy" id="69355"/>
    <lineage>
        <taxon>Eukaryota</taxon>
        <taxon>Metazoa</taxon>
        <taxon>Ecdysozoa</taxon>
        <taxon>Arthropoda</taxon>
        <taxon>Crustacea</taxon>
        <taxon>Oligostraca</taxon>
        <taxon>Ostracoda</taxon>
        <taxon>Podocopa</taxon>
        <taxon>Podocopida</taxon>
        <taxon>Darwinulocopina</taxon>
        <taxon>Darwinuloidea</taxon>
        <taxon>Darwinulidae</taxon>
        <taxon>Darwinula</taxon>
    </lineage>
</organism>
<evidence type="ECO:0000313" key="4">
    <source>
        <dbReference type="Proteomes" id="UP000677054"/>
    </source>
</evidence>
<dbReference type="GO" id="GO:0035861">
    <property type="term" value="C:site of double-strand break"/>
    <property type="evidence" value="ECO:0007669"/>
    <property type="project" value="TreeGrafter"/>
</dbReference>
<dbReference type="InterPro" id="IPR041426">
    <property type="entry name" value="Mos1_HTH"/>
</dbReference>
<dbReference type="AlphaFoldDB" id="A0A7R9A078"/>
<keyword evidence="4" id="KW-1185">Reference proteome</keyword>
<dbReference type="Proteomes" id="UP000677054">
    <property type="component" value="Unassembled WGS sequence"/>
</dbReference>
<dbReference type="GO" id="GO:0019825">
    <property type="term" value="F:oxygen binding"/>
    <property type="evidence" value="ECO:0007669"/>
    <property type="project" value="InterPro"/>
</dbReference>
<dbReference type="Pfam" id="PF13412">
    <property type="entry name" value="HTH_24"/>
    <property type="match status" value="1"/>
</dbReference>
<evidence type="ECO:0000313" key="3">
    <source>
        <dbReference type="EMBL" id="CAD7243358.1"/>
    </source>
</evidence>
<dbReference type="GO" id="GO:0000014">
    <property type="term" value="F:single-stranded DNA endodeoxyribonuclease activity"/>
    <property type="evidence" value="ECO:0007669"/>
    <property type="project" value="TreeGrafter"/>
</dbReference>
<keyword evidence="1" id="KW-0813">Transport</keyword>
<dbReference type="GO" id="GO:0042800">
    <property type="term" value="F:histone H3K4 methyltransferase activity"/>
    <property type="evidence" value="ECO:0007669"/>
    <property type="project" value="TreeGrafter"/>
</dbReference>
<dbReference type="PROSITE" id="PS01033">
    <property type="entry name" value="GLOBIN"/>
    <property type="match status" value="1"/>
</dbReference>
<sequence>MNQPYPLTKEQVRLLLLYDFRMEKKAANSIADINTAFGPDTVSKSTAYDWYSRFQKGNESLEDQPRTGRPSEFDNSALQEALEANNRQTSRELADLLGVSHTTILHHLAELGKKAKLGIHDMFSKMKIKLPLCILRKNPKEKQLKKAFPLPPPSPAPALLDPRLPLTLRQRISIMESWKGISCDMTPIGISMLVKLFENHCDLLNLFEKFQGLEVQDGQAERMELKDHARNAIATLDNGIKSLDNLDVYFKYLHAVGETHTKIPGFEKENFKKIKGPFLRAVRETLQERYTPNIESIYRVAIDFLIQTLIDGYENALKRQ</sequence>
<dbReference type="Gene3D" id="1.10.10.10">
    <property type="entry name" value="Winged helix-like DNA-binding domain superfamily/Winged helix DNA-binding domain"/>
    <property type="match status" value="1"/>
</dbReference>
<dbReference type="InterPro" id="IPR036388">
    <property type="entry name" value="WH-like_DNA-bd_sf"/>
</dbReference>
<dbReference type="Pfam" id="PF17906">
    <property type="entry name" value="HTH_48"/>
    <property type="match status" value="1"/>
</dbReference>